<accession>A0A317XYI3</accession>
<dbReference type="EMBL" id="KZ819188">
    <property type="protein sequence ID" value="PWZ02968.1"/>
    <property type="molecule type" value="Genomic_DNA"/>
</dbReference>
<keyword evidence="2" id="KW-1185">Reference proteome</keyword>
<reference evidence="1 2" key="1">
    <citation type="journal article" date="2018" name="Mol. Biol. Evol.">
        <title>Broad Genomic Sampling Reveals a Smut Pathogenic Ancestry of the Fungal Clade Ustilaginomycotina.</title>
        <authorList>
            <person name="Kijpornyongpan T."/>
            <person name="Mondo S.J."/>
            <person name="Barry K."/>
            <person name="Sandor L."/>
            <person name="Lee J."/>
            <person name="Lipzen A."/>
            <person name="Pangilinan J."/>
            <person name="LaButti K."/>
            <person name="Hainaut M."/>
            <person name="Henrissat B."/>
            <person name="Grigoriev I.V."/>
            <person name="Spatafora J.W."/>
            <person name="Aime M.C."/>
        </authorList>
    </citation>
    <scope>NUCLEOTIDE SEQUENCE [LARGE SCALE GENOMIC DNA]</scope>
    <source>
        <strain evidence="1 2">MCA 3645</strain>
    </source>
</reference>
<sequence>MGWAWITKGRGYLLLGLTFIWMDVRPTPRRTALITLLASPLAIHTPVMQEQSLVHRPGSCFVGVSQTHQGPAYTGCPAPDKHALGSARAIPREARKKLETHLV</sequence>
<protein>
    <submittedName>
        <fullName evidence="1">Uncharacterized protein</fullName>
    </submittedName>
</protein>
<dbReference type="InParanoid" id="A0A317XYI3"/>
<proteinExistence type="predicted"/>
<evidence type="ECO:0000313" key="1">
    <source>
        <dbReference type="EMBL" id="PWZ02968.1"/>
    </source>
</evidence>
<gene>
    <name evidence="1" type="ORF">BCV70DRAFT_9055</name>
</gene>
<evidence type="ECO:0000313" key="2">
    <source>
        <dbReference type="Proteomes" id="UP000246740"/>
    </source>
</evidence>
<name>A0A317XYI3_9BASI</name>
<dbReference type="Proteomes" id="UP000246740">
    <property type="component" value="Unassembled WGS sequence"/>
</dbReference>
<dbReference type="AlphaFoldDB" id="A0A317XYI3"/>
<organism evidence="1 2">
    <name type="scientific">Testicularia cyperi</name>
    <dbReference type="NCBI Taxonomy" id="1882483"/>
    <lineage>
        <taxon>Eukaryota</taxon>
        <taxon>Fungi</taxon>
        <taxon>Dikarya</taxon>
        <taxon>Basidiomycota</taxon>
        <taxon>Ustilaginomycotina</taxon>
        <taxon>Ustilaginomycetes</taxon>
        <taxon>Ustilaginales</taxon>
        <taxon>Anthracoideaceae</taxon>
        <taxon>Testicularia</taxon>
    </lineage>
</organism>